<evidence type="ECO:0000259" key="6">
    <source>
        <dbReference type="PROSITE" id="PS50011"/>
    </source>
</evidence>
<dbReference type="InterPro" id="IPR017441">
    <property type="entry name" value="Protein_kinase_ATP_BS"/>
</dbReference>
<reference evidence="7 8" key="1">
    <citation type="journal article" date="2019" name="Nat. Microbiol.">
        <title>Mediterranean grassland soil C-N compound turnover is dependent on rainfall and depth, and is mediated by genomically divergent microorganisms.</title>
        <authorList>
            <person name="Diamond S."/>
            <person name="Andeer P.F."/>
            <person name="Li Z."/>
            <person name="Crits-Christoph A."/>
            <person name="Burstein D."/>
            <person name="Anantharaman K."/>
            <person name="Lane K.R."/>
            <person name="Thomas B.C."/>
            <person name="Pan C."/>
            <person name="Northen T.R."/>
            <person name="Banfield J.F."/>
        </authorList>
    </citation>
    <scope>NUCLEOTIDE SEQUENCE [LARGE SCALE GENOMIC DNA]</scope>
    <source>
        <strain evidence="7">WS_10</strain>
    </source>
</reference>
<keyword evidence="4 5" id="KW-0067">ATP-binding</keyword>
<dbReference type="PROSITE" id="PS00107">
    <property type="entry name" value="PROTEIN_KINASE_ATP"/>
    <property type="match status" value="1"/>
</dbReference>
<dbReference type="Gene3D" id="1.10.510.10">
    <property type="entry name" value="Transferase(Phosphotransferase) domain 1"/>
    <property type="match status" value="1"/>
</dbReference>
<name>A0A538U8D8_UNCEI</name>
<dbReference type="Gene3D" id="3.30.200.20">
    <property type="entry name" value="Phosphorylase Kinase, domain 1"/>
    <property type="match status" value="1"/>
</dbReference>
<gene>
    <name evidence="7" type="ORF">E6K80_03500</name>
</gene>
<evidence type="ECO:0000256" key="4">
    <source>
        <dbReference type="ARBA" id="ARBA00022840"/>
    </source>
</evidence>
<dbReference type="GO" id="GO:0005524">
    <property type="term" value="F:ATP binding"/>
    <property type="evidence" value="ECO:0007669"/>
    <property type="project" value="UniProtKB-UniRule"/>
</dbReference>
<evidence type="ECO:0000256" key="3">
    <source>
        <dbReference type="ARBA" id="ARBA00022777"/>
    </source>
</evidence>
<evidence type="ECO:0000313" key="7">
    <source>
        <dbReference type="EMBL" id="TMQ72158.1"/>
    </source>
</evidence>
<keyword evidence="1" id="KW-0808">Transferase</keyword>
<protein>
    <submittedName>
        <fullName evidence="7">Serine/threonine protein kinase</fullName>
    </submittedName>
</protein>
<dbReference type="Proteomes" id="UP000319836">
    <property type="component" value="Unassembled WGS sequence"/>
</dbReference>
<organism evidence="7 8">
    <name type="scientific">Eiseniibacteriota bacterium</name>
    <dbReference type="NCBI Taxonomy" id="2212470"/>
    <lineage>
        <taxon>Bacteria</taxon>
        <taxon>Candidatus Eiseniibacteriota</taxon>
    </lineage>
</organism>
<keyword evidence="2 5" id="KW-0547">Nucleotide-binding</keyword>
<dbReference type="InterPro" id="IPR000719">
    <property type="entry name" value="Prot_kinase_dom"/>
</dbReference>
<sequence>MALRSRPRECGIVPRDRTRALAGVRAIGDKVLDRYVVRQKLGGGAMGVVFKAFDERLRCDVALKFLLETNRFDEKARARFLREGRALARIRHPAICTVRDFLDEAGTDILVMEFVEGQTLDRRLANGPLPERDVVRLGLQLAEGLGAAHAAGVLHRDLKPANIGLSPNGCVKILDFGLAKMMPGVGGVSVSISTTDTIEVRGTLPYIAPELLKGGVPDAASDVYSLGCVLYEMATSRRAFPEEDGLRLWHAILNASPTPPRRVAPRLSVALERVILGCLEKEPRRRYVTTAELERALRSLLPGGWLSDLRRWWRR</sequence>
<comment type="caution">
    <text evidence="7">The sequence shown here is derived from an EMBL/GenBank/DDBJ whole genome shotgun (WGS) entry which is preliminary data.</text>
</comment>
<evidence type="ECO:0000256" key="5">
    <source>
        <dbReference type="PROSITE-ProRule" id="PRU10141"/>
    </source>
</evidence>
<keyword evidence="3 7" id="KW-0418">Kinase</keyword>
<dbReference type="Pfam" id="PF00069">
    <property type="entry name" value="Pkinase"/>
    <property type="match status" value="1"/>
</dbReference>
<dbReference type="PANTHER" id="PTHR43289:SF6">
    <property type="entry name" value="SERINE_THREONINE-PROTEIN KINASE NEKL-3"/>
    <property type="match status" value="1"/>
</dbReference>
<dbReference type="InterPro" id="IPR011009">
    <property type="entry name" value="Kinase-like_dom_sf"/>
</dbReference>
<dbReference type="AlphaFoldDB" id="A0A538U8D8"/>
<evidence type="ECO:0000313" key="8">
    <source>
        <dbReference type="Proteomes" id="UP000319836"/>
    </source>
</evidence>
<accession>A0A538U8D8</accession>
<dbReference type="CDD" id="cd14014">
    <property type="entry name" value="STKc_PknB_like"/>
    <property type="match status" value="1"/>
</dbReference>
<dbReference type="SMART" id="SM00220">
    <property type="entry name" value="S_TKc"/>
    <property type="match status" value="1"/>
</dbReference>
<evidence type="ECO:0000256" key="2">
    <source>
        <dbReference type="ARBA" id="ARBA00022741"/>
    </source>
</evidence>
<feature type="domain" description="Protein kinase" evidence="6">
    <location>
        <begin position="35"/>
        <end position="301"/>
    </location>
</feature>
<keyword evidence="7" id="KW-0723">Serine/threonine-protein kinase</keyword>
<dbReference type="PANTHER" id="PTHR43289">
    <property type="entry name" value="MITOGEN-ACTIVATED PROTEIN KINASE KINASE KINASE 20-RELATED"/>
    <property type="match status" value="1"/>
</dbReference>
<feature type="binding site" evidence="5">
    <location>
        <position position="64"/>
    </location>
    <ligand>
        <name>ATP</name>
        <dbReference type="ChEBI" id="CHEBI:30616"/>
    </ligand>
</feature>
<dbReference type="PROSITE" id="PS50011">
    <property type="entry name" value="PROTEIN_KINASE_DOM"/>
    <property type="match status" value="1"/>
</dbReference>
<proteinExistence type="predicted"/>
<dbReference type="GO" id="GO:0004674">
    <property type="term" value="F:protein serine/threonine kinase activity"/>
    <property type="evidence" value="ECO:0007669"/>
    <property type="project" value="UniProtKB-KW"/>
</dbReference>
<dbReference type="EMBL" id="VBPA01000075">
    <property type="protein sequence ID" value="TMQ72158.1"/>
    <property type="molecule type" value="Genomic_DNA"/>
</dbReference>
<dbReference type="SUPFAM" id="SSF56112">
    <property type="entry name" value="Protein kinase-like (PK-like)"/>
    <property type="match status" value="1"/>
</dbReference>
<evidence type="ECO:0000256" key="1">
    <source>
        <dbReference type="ARBA" id="ARBA00022679"/>
    </source>
</evidence>